<keyword evidence="1" id="KW-1133">Transmembrane helix</keyword>
<dbReference type="AlphaFoldDB" id="D8PB29"/>
<name>D8PB29_9BACT</name>
<keyword evidence="1" id="KW-0472">Membrane</keyword>
<gene>
    <name evidence="2" type="ORF">NIDE0668</name>
</gene>
<accession>D8PB29</accession>
<keyword evidence="1" id="KW-0812">Transmembrane</keyword>
<dbReference type="KEGG" id="nde:NIDE0668"/>
<proteinExistence type="predicted"/>
<organism evidence="2 3">
    <name type="scientific">Nitrospira defluvii</name>
    <dbReference type="NCBI Taxonomy" id="330214"/>
    <lineage>
        <taxon>Bacteria</taxon>
        <taxon>Pseudomonadati</taxon>
        <taxon>Nitrospirota</taxon>
        <taxon>Nitrospiria</taxon>
        <taxon>Nitrospirales</taxon>
        <taxon>Nitrospiraceae</taxon>
        <taxon>Nitrospira</taxon>
    </lineage>
</organism>
<dbReference type="STRING" id="330214.NIDE0668"/>
<evidence type="ECO:0000256" key="1">
    <source>
        <dbReference type="SAM" id="Phobius"/>
    </source>
</evidence>
<dbReference type="Proteomes" id="UP000001660">
    <property type="component" value="Chromosome"/>
</dbReference>
<dbReference type="HOGENOM" id="CLU_2231692_0_0_0"/>
<feature type="transmembrane region" description="Helical" evidence="1">
    <location>
        <begin position="25"/>
        <end position="43"/>
    </location>
</feature>
<keyword evidence="3" id="KW-1185">Reference proteome</keyword>
<dbReference type="EMBL" id="FP929003">
    <property type="protein sequence ID" value="CBK40438.1"/>
    <property type="molecule type" value="Genomic_DNA"/>
</dbReference>
<reference evidence="2 3" key="1">
    <citation type="journal article" date="2010" name="Proc. Natl. Acad. Sci. U.S.A.">
        <title>A Nitrospira metagenome illuminates the physiology and evolution of globally important nitrite-oxidizing bacteria.</title>
        <authorList>
            <person name="Lucker S."/>
            <person name="Wagner M."/>
            <person name="Maixner F."/>
            <person name="Pelletier E."/>
            <person name="Koch H."/>
            <person name="Vacherie B."/>
            <person name="Rattei T."/>
            <person name="Sinninghe Damste J."/>
            <person name="Spieck E."/>
            <person name="Le Paslier D."/>
            <person name="Daims H."/>
        </authorList>
    </citation>
    <scope>NUCLEOTIDE SEQUENCE [LARGE SCALE GENOMIC DNA]</scope>
</reference>
<evidence type="ECO:0000313" key="2">
    <source>
        <dbReference type="EMBL" id="CBK40438.1"/>
    </source>
</evidence>
<protein>
    <submittedName>
        <fullName evidence="2">Uncharacterized protein</fullName>
    </submittedName>
</protein>
<evidence type="ECO:0000313" key="3">
    <source>
        <dbReference type="Proteomes" id="UP000001660"/>
    </source>
</evidence>
<sequence length="125" mass="13119">MWNGVFDTAGENYQTMNRRISQTSVAGLALGLVWVYMVLALVAPGCSFAHATPSDSHHQHSGTESHSTLCSWACQATSDVGPISQGDVGTAWVAQSHTLIAPPLLLTSGDPSSLHARAPPIPVRG</sequence>